<keyword evidence="1" id="KW-0812">Transmembrane</keyword>
<organism evidence="2 3">
    <name type="scientific">Gordonia jinhuaensis</name>
    <dbReference type="NCBI Taxonomy" id="1517702"/>
    <lineage>
        <taxon>Bacteria</taxon>
        <taxon>Bacillati</taxon>
        <taxon>Actinomycetota</taxon>
        <taxon>Actinomycetes</taxon>
        <taxon>Mycobacteriales</taxon>
        <taxon>Gordoniaceae</taxon>
        <taxon>Gordonia</taxon>
    </lineage>
</organism>
<name>A0A916WW50_9ACTN</name>
<feature type="transmembrane region" description="Helical" evidence="1">
    <location>
        <begin position="12"/>
        <end position="30"/>
    </location>
</feature>
<reference evidence="2" key="2">
    <citation type="submission" date="2020-09" db="EMBL/GenBank/DDBJ databases">
        <authorList>
            <person name="Sun Q."/>
            <person name="Zhou Y."/>
        </authorList>
    </citation>
    <scope>NUCLEOTIDE SEQUENCE</scope>
    <source>
        <strain evidence="2">CGMCC 1.12827</strain>
    </source>
</reference>
<dbReference type="Proteomes" id="UP000621454">
    <property type="component" value="Unassembled WGS sequence"/>
</dbReference>
<reference evidence="2" key="1">
    <citation type="journal article" date="2014" name="Int. J. Syst. Evol. Microbiol.">
        <title>Complete genome sequence of Corynebacterium casei LMG S-19264T (=DSM 44701T), isolated from a smear-ripened cheese.</title>
        <authorList>
            <consortium name="US DOE Joint Genome Institute (JGI-PGF)"/>
            <person name="Walter F."/>
            <person name="Albersmeier A."/>
            <person name="Kalinowski J."/>
            <person name="Ruckert C."/>
        </authorList>
    </citation>
    <scope>NUCLEOTIDE SEQUENCE</scope>
    <source>
        <strain evidence="2">CGMCC 1.12827</strain>
    </source>
</reference>
<evidence type="ECO:0008006" key="4">
    <source>
        <dbReference type="Google" id="ProtNLM"/>
    </source>
</evidence>
<keyword evidence="1" id="KW-1133">Transmembrane helix</keyword>
<dbReference type="AlphaFoldDB" id="A0A916WW50"/>
<accession>A0A916WW50</accession>
<evidence type="ECO:0000313" key="2">
    <source>
        <dbReference type="EMBL" id="GGB35239.1"/>
    </source>
</evidence>
<feature type="transmembrane region" description="Helical" evidence="1">
    <location>
        <begin position="57"/>
        <end position="79"/>
    </location>
</feature>
<sequence>MNHGPAAFNRLIVFIVGAAMIVVGAAAIGWKSNASWIHDRMQRLDLNWFRTAPDSSWWVWALVGVAVIGVVLGIWLLAVNVRPQRARTLSLPGSNAGGKLTLAPNKVADAIADEIAAAPEITSAKARALDDRKRELVQVTVVAAPEVSYDDIIARLREAAENLRVALPDESLRPRFLVHLDGARDSASRVR</sequence>
<keyword evidence="3" id="KW-1185">Reference proteome</keyword>
<dbReference type="RefSeq" id="WP_188586832.1">
    <property type="nucleotide sequence ID" value="NZ_BMGC01000016.1"/>
</dbReference>
<comment type="caution">
    <text evidence="2">The sequence shown here is derived from an EMBL/GenBank/DDBJ whole genome shotgun (WGS) entry which is preliminary data.</text>
</comment>
<proteinExistence type="predicted"/>
<evidence type="ECO:0000256" key="1">
    <source>
        <dbReference type="SAM" id="Phobius"/>
    </source>
</evidence>
<gene>
    <name evidence="2" type="ORF">GCM10011489_24090</name>
</gene>
<keyword evidence="1" id="KW-0472">Membrane</keyword>
<evidence type="ECO:0000313" key="3">
    <source>
        <dbReference type="Proteomes" id="UP000621454"/>
    </source>
</evidence>
<dbReference type="EMBL" id="BMGC01000016">
    <property type="protein sequence ID" value="GGB35239.1"/>
    <property type="molecule type" value="Genomic_DNA"/>
</dbReference>
<protein>
    <recommendedName>
        <fullName evidence="4">Alkaline shock response membrane anchor protein AmaP</fullName>
    </recommendedName>
</protein>